<evidence type="ECO:0000313" key="3">
    <source>
        <dbReference type="Proteomes" id="UP001497392"/>
    </source>
</evidence>
<organism evidence="2 3">
    <name type="scientific">Coccomyxa viridis</name>
    <dbReference type="NCBI Taxonomy" id="1274662"/>
    <lineage>
        <taxon>Eukaryota</taxon>
        <taxon>Viridiplantae</taxon>
        <taxon>Chlorophyta</taxon>
        <taxon>core chlorophytes</taxon>
        <taxon>Trebouxiophyceae</taxon>
        <taxon>Trebouxiophyceae incertae sedis</taxon>
        <taxon>Coccomyxaceae</taxon>
        <taxon>Coccomyxa</taxon>
    </lineage>
</organism>
<feature type="compositionally biased region" description="Basic and acidic residues" evidence="1">
    <location>
        <begin position="68"/>
        <end position="104"/>
    </location>
</feature>
<sequence>MDTQPHVAHENGDVTPKVAIKGADGGPVQSQGAPHAEPAQPKLNTPFQSAAVAEEHSSTGPAVPASADESRHGLEAKKAQEPWAKGMEESAMHTPMQRDGDQTSKDLGPSEAGHSRRWVKVPKGWYAKKGNAVMDGLFVGDAIGKGMQGGVYNLVDKDGNADKKRVLKAKHRYALLAKVKREWEIGRCIHNIYEPERALPGYMGTGEGVVTENGNFVGMILERLDGKGPNRHIMKSEFNDIHYMEEFLFCLFNALDIGQKAIGFHHSDLRISNVMELNTKDKTHADSTMEASLSQNDLAGREAALSFSGEEMTKAAKKRLSKFRIIDYGLANFSEYYPQGRVDVGGPTHAVPKRGPLHISLGKFDMSLPLPMSMQQMKALPKVSALERFYRFFWRNKGDIYHVLWDLTRFVDGRVWPQEDEKQVKLMMAMIHHCTGVRLKAWFRPRAEADENGMLKIPQKHMVFSFIQHNDGFLHILRVRAIRLQAWFRPHNPGMTAAEALCAPFFTAVIDPETAGNDNNV</sequence>
<dbReference type="Proteomes" id="UP001497392">
    <property type="component" value="Unassembled WGS sequence"/>
</dbReference>
<dbReference type="SUPFAM" id="SSF56112">
    <property type="entry name" value="Protein kinase-like (PK-like)"/>
    <property type="match status" value="1"/>
</dbReference>
<comment type="caution">
    <text evidence="2">The sequence shown here is derived from an EMBL/GenBank/DDBJ whole genome shotgun (WGS) entry which is preliminary data.</text>
</comment>
<dbReference type="EMBL" id="CAXHTA020000019">
    <property type="protein sequence ID" value="CAL5228931.1"/>
    <property type="molecule type" value="Genomic_DNA"/>
</dbReference>
<evidence type="ECO:0000313" key="2">
    <source>
        <dbReference type="EMBL" id="CAL5228931.1"/>
    </source>
</evidence>
<evidence type="ECO:0000256" key="1">
    <source>
        <dbReference type="SAM" id="MobiDB-lite"/>
    </source>
</evidence>
<keyword evidence="3" id="KW-1185">Reference proteome</keyword>
<feature type="region of interest" description="Disordered" evidence="1">
    <location>
        <begin position="1"/>
        <end position="115"/>
    </location>
</feature>
<name>A0ABP1G9P4_9CHLO</name>
<proteinExistence type="predicted"/>
<accession>A0ABP1G9P4</accession>
<gene>
    <name evidence="2" type="primary">g12160</name>
    <name evidence="2" type="ORF">VP750_LOCUS10837</name>
</gene>
<protein>
    <submittedName>
        <fullName evidence="2">G12160 protein</fullName>
    </submittedName>
</protein>
<dbReference type="InterPro" id="IPR011009">
    <property type="entry name" value="Kinase-like_dom_sf"/>
</dbReference>
<reference evidence="2 3" key="1">
    <citation type="submission" date="2024-06" db="EMBL/GenBank/DDBJ databases">
        <authorList>
            <person name="Kraege A."/>
            <person name="Thomma B."/>
        </authorList>
    </citation>
    <scope>NUCLEOTIDE SEQUENCE [LARGE SCALE GENOMIC DNA]</scope>
</reference>